<evidence type="ECO:0000313" key="1">
    <source>
        <dbReference type="EMBL" id="EQC39056.1"/>
    </source>
</evidence>
<dbReference type="EMBL" id="JH767139">
    <property type="protein sequence ID" value="EQC39056.1"/>
    <property type="molecule type" value="Genomic_DNA"/>
</dbReference>
<evidence type="ECO:0000313" key="2">
    <source>
        <dbReference type="Proteomes" id="UP000030762"/>
    </source>
</evidence>
<dbReference type="AlphaFoldDB" id="T0QWL2"/>
<reference evidence="1 2" key="1">
    <citation type="submission" date="2012-04" db="EMBL/GenBank/DDBJ databases">
        <title>The Genome Sequence of Saprolegnia declina VS20.</title>
        <authorList>
            <consortium name="The Broad Institute Genome Sequencing Platform"/>
            <person name="Russ C."/>
            <person name="Nusbaum C."/>
            <person name="Tyler B."/>
            <person name="van West P."/>
            <person name="Dieguez-Uribeondo J."/>
            <person name="de Bruijn I."/>
            <person name="Tripathy S."/>
            <person name="Jiang R."/>
            <person name="Young S.K."/>
            <person name="Zeng Q."/>
            <person name="Gargeya S."/>
            <person name="Fitzgerald M."/>
            <person name="Haas B."/>
            <person name="Abouelleil A."/>
            <person name="Alvarado L."/>
            <person name="Arachchi H.M."/>
            <person name="Berlin A."/>
            <person name="Chapman S.B."/>
            <person name="Goldberg J."/>
            <person name="Griggs A."/>
            <person name="Gujja S."/>
            <person name="Hansen M."/>
            <person name="Howarth C."/>
            <person name="Imamovic A."/>
            <person name="Larimer J."/>
            <person name="McCowen C."/>
            <person name="Montmayeur A."/>
            <person name="Murphy C."/>
            <person name="Neiman D."/>
            <person name="Pearson M."/>
            <person name="Priest M."/>
            <person name="Roberts A."/>
            <person name="Saif S."/>
            <person name="Shea T."/>
            <person name="Sisk P."/>
            <person name="Sykes S."/>
            <person name="Wortman J."/>
            <person name="Nusbaum C."/>
            <person name="Birren B."/>
        </authorList>
    </citation>
    <scope>NUCLEOTIDE SEQUENCE [LARGE SCALE GENOMIC DNA]</scope>
    <source>
        <strain evidence="1 2">VS20</strain>
    </source>
</reference>
<name>T0QWL2_SAPDV</name>
<dbReference type="GeneID" id="19943991"/>
<sequence length="86" mass="9864">MYFRHQVRRLATKEAVYLHLSPCGDWWLGSSMYAAKHLSSDYVKSLRLPDADVEAVLQQLPDDAFRRMYDDGTLDPRLLPTAPVTP</sequence>
<protein>
    <submittedName>
        <fullName evidence="1">Uncharacterized protein</fullName>
    </submittedName>
</protein>
<dbReference type="InParanoid" id="T0QWL2"/>
<organism evidence="1 2">
    <name type="scientific">Saprolegnia diclina (strain VS20)</name>
    <dbReference type="NCBI Taxonomy" id="1156394"/>
    <lineage>
        <taxon>Eukaryota</taxon>
        <taxon>Sar</taxon>
        <taxon>Stramenopiles</taxon>
        <taxon>Oomycota</taxon>
        <taxon>Saprolegniomycetes</taxon>
        <taxon>Saprolegniales</taxon>
        <taxon>Saprolegniaceae</taxon>
        <taxon>Saprolegnia</taxon>
    </lineage>
</organism>
<dbReference type="OMA" id="RRMYDDG"/>
<dbReference type="RefSeq" id="XP_008607117.1">
    <property type="nucleotide sequence ID" value="XM_008608895.1"/>
</dbReference>
<dbReference type="Proteomes" id="UP000030762">
    <property type="component" value="Unassembled WGS sequence"/>
</dbReference>
<dbReference type="OrthoDB" id="78258at2759"/>
<dbReference type="VEuPathDB" id="FungiDB:SDRG_03264"/>
<gene>
    <name evidence="1" type="ORF">SDRG_03264</name>
</gene>
<proteinExistence type="predicted"/>
<accession>T0QWL2</accession>
<keyword evidence="2" id="KW-1185">Reference proteome</keyword>